<name>A0A939F1M1_9ACTN</name>
<feature type="transmembrane region" description="Helical" evidence="1">
    <location>
        <begin position="127"/>
        <end position="147"/>
    </location>
</feature>
<accession>A0A939F1M1</accession>
<gene>
    <name evidence="2" type="ORF">J0695_01485</name>
</gene>
<evidence type="ECO:0000256" key="1">
    <source>
        <dbReference type="SAM" id="Phobius"/>
    </source>
</evidence>
<evidence type="ECO:0000313" key="3">
    <source>
        <dbReference type="Proteomes" id="UP000664167"/>
    </source>
</evidence>
<protein>
    <submittedName>
        <fullName evidence="2">Uncharacterized protein</fullName>
    </submittedName>
</protein>
<dbReference type="Proteomes" id="UP000664167">
    <property type="component" value="Unassembled WGS sequence"/>
</dbReference>
<keyword evidence="1" id="KW-1133">Transmembrane helix</keyword>
<dbReference type="EMBL" id="JAFLRJ010000011">
    <property type="protein sequence ID" value="MBO0510487.1"/>
    <property type="molecule type" value="Genomic_DNA"/>
</dbReference>
<dbReference type="RefSeq" id="WP_206959335.1">
    <property type="nucleotide sequence ID" value="NZ_BAAAJJ010000002.1"/>
</dbReference>
<sequence>MASGDPVQVTGVKSYRGYAELASLAEQFGYAYSDILLSNGLRMQIVPDPSPQARARAAQNWAQYPDAADGVALPPLAPDDVGLLEARIKFDVATGLTEKQRIVIAVVGSGMLATAGGLEFGADATSFAVAGVCWITAVALIPVGVAVGRRFRAKNAILLEAAGYALLTEASGRTRYVPPGRQVPGHGNPFG</sequence>
<keyword evidence="1" id="KW-0472">Membrane</keyword>
<dbReference type="AlphaFoldDB" id="A0A939F1M1"/>
<evidence type="ECO:0000313" key="2">
    <source>
        <dbReference type="EMBL" id="MBO0510487.1"/>
    </source>
</evidence>
<keyword evidence="3" id="KW-1185">Reference proteome</keyword>
<feature type="transmembrane region" description="Helical" evidence="1">
    <location>
        <begin position="102"/>
        <end position="121"/>
    </location>
</feature>
<comment type="caution">
    <text evidence="2">The sequence shown here is derived from an EMBL/GenBank/DDBJ whole genome shotgun (WGS) entry which is preliminary data.</text>
</comment>
<keyword evidence="1" id="KW-0812">Transmembrane</keyword>
<organism evidence="2 3">
    <name type="scientific">Streptomyces beijiangensis</name>
    <dbReference type="NCBI Taxonomy" id="163361"/>
    <lineage>
        <taxon>Bacteria</taxon>
        <taxon>Bacillati</taxon>
        <taxon>Actinomycetota</taxon>
        <taxon>Actinomycetes</taxon>
        <taxon>Kitasatosporales</taxon>
        <taxon>Streptomycetaceae</taxon>
        <taxon>Streptomyces</taxon>
    </lineage>
</organism>
<reference evidence="2" key="1">
    <citation type="submission" date="2021-03" db="EMBL/GenBank/DDBJ databases">
        <title>Streptomyces poriferae sp. nov., a novel marine sponge-derived Actinobacteria species with anti-MRSA activity.</title>
        <authorList>
            <person name="Sandoval-Powers M."/>
            <person name="Kralova S."/>
            <person name="Nguyen G.-S."/>
            <person name="Fawwal D."/>
            <person name="Degnes K."/>
            <person name="Klinkenberg G."/>
            <person name="Sletta H."/>
            <person name="Wentzel A."/>
            <person name="Liles M.R."/>
        </authorList>
    </citation>
    <scope>NUCLEOTIDE SEQUENCE</scope>
    <source>
        <strain evidence="2">DSM 41794</strain>
    </source>
</reference>
<proteinExistence type="predicted"/>